<dbReference type="OrthoDB" id="1005298at2"/>
<reference evidence="3" key="2">
    <citation type="submission" date="2013-09" db="EMBL/GenBank/DDBJ databases">
        <title>Draft genome sequence of Alistipes putredinis (DSM 17216).</title>
        <authorList>
            <person name="Sudarsanam P."/>
            <person name="Ley R."/>
            <person name="Guruge J."/>
            <person name="Turnbaugh P.J."/>
            <person name="Mahowald M."/>
            <person name="Liep D."/>
            <person name="Gordon J."/>
        </authorList>
    </citation>
    <scope>NUCLEOTIDE SEQUENCE</scope>
    <source>
        <strain evidence="3">DSM 17216</strain>
    </source>
</reference>
<gene>
    <name evidence="3" type="ORF">ALIPUT_02245</name>
</gene>
<dbReference type="eggNOG" id="COG1196">
    <property type="taxonomic scope" value="Bacteria"/>
</dbReference>
<evidence type="ECO:0000256" key="1">
    <source>
        <dbReference type="SAM" id="Coils"/>
    </source>
</evidence>
<evidence type="ECO:0000256" key="2">
    <source>
        <dbReference type="SAM" id="SignalP"/>
    </source>
</evidence>
<name>B0MYM9_9BACT</name>
<dbReference type="AlphaFoldDB" id="B0MYM9"/>
<dbReference type="HOGENOM" id="CLU_276777_0_0_10"/>
<dbReference type="EMBL" id="ABFK02000020">
    <property type="protein sequence ID" value="EDS02715.1"/>
    <property type="molecule type" value="Genomic_DNA"/>
</dbReference>
<organism evidence="3 4">
    <name type="scientific">Alistipes putredinis DSM 17216</name>
    <dbReference type="NCBI Taxonomy" id="445970"/>
    <lineage>
        <taxon>Bacteria</taxon>
        <taxon>Pseudomonadati</taxon>
        <taxon>Bacteroidota</taxon>
        <taxon>Bacteroidia</taxon>
        <taxon>Bacteroidales</taxon>
        <taxon>Rikenellaceae</taxon>
        <taxon>Alistipes</taxon>
    </lineage>
</organism>
<protein>
    <submittedName>
        <fullName evidence="3">Methyl-coenzyme M reductase, alpha subunit</fullName>
    </submittedName>
</protein>
<sequence length="1068" mass="115191">MKKTLFVKFLFLLLCGSVLTTAGCKDYDDDIDALRNDVEDLKGAVVELNGFENRIAALERTQAAFEAIDFSGFAKKSDISSLQTQIEGCVKDSDLAAKIVAAIESSLADGALQENLNSLKSGILEEIAGIYATQETLESVQETLENMIELKKDAAGFSLEVTQLIESYLSDNGFEAAGGELTDSQVSQIETAASQWIADAIKAELETAGSSINKWLGDELAVYMDQMTLGDNLLGQVSTQAIASVMEELDKEASALTEKIQGLIRENNGSLVISKDQLDQEFQNYLATLEANVGLLGSRIQSIVYLPDYVDGLIYFGNGEQYIVLSRENEVTHETEYRNLYLRPSEEGEQIATLRFRMTPARAVKKYANTEAMSLITEEVGTRAAAGFTIEEIKDIDETTGEFTIVATTDYDYVSAEKAGKTQMVALHVDGSALSEGESNDFETDFTSAFIGTAYAKAGIQIPVTNFVLARADAENEGEYVEYTDEVTTEVKYTDKEVHGVLAGYTVMYKDGETILPLAEAAEANNWTVDLAALVSASAEFTFSDPGSEELYAVDGKALTFAVAESETALIGQTVTAAATYALLDEEGFSLEVKAGAVNKFSIAPDGVELSTPKSEVMWTYAAATSDDTYEAKGLVLTPDKGMLSAVQYNALKDNENLVVELYRGTELVSEIVPSIELPATPTYDTDVQTVDLKLVGDLAQSAEYVVKAVYTNDDKTVVTITIPVSVTGIPEIPMLEQTLELPYNAASSTGHHIAVEEFRALLWESLDQTARAQFGEETFMQLSWTSDMVKDEAGNYATVGASGKNINFVFGKAAALNVSYTVKNLFTTADPVLTFEAVLHVTVTAPEIELLRGSSLSDDDRAQAVMKIEGSTLQIDAFDLSKTWYIAKDAPAEAKVVYATQAEGAVITDATLDWGTCDELSIVVTAQVMYGGKALGEPKTFTVSIADPIADATIAVETGKLVAKVDEDVTLDVATLLTLKAVNDVNVFDGSTNAQNTNTAVAATIEYGEAVVSIPDGRVKFDAESHVLTVVEGGDLELMKEITVTIPVKYVYTFGERTAQIVVNVTK</sequence>
<proteinExistence type="predicted"/>
<dbReference type="PROSITE" id="PS51257">
    <property type="entry name" value="PROKAR_LIPOPROTEIN"/>
    <property type="match status" value="1"/>
</dbReference>
<dbReference type="Proteomes" id="UP000005819">
    <property type="component" value="Unassembled WGS sequence"/>
</dbReference>
<feature type="chain" id="PRO_5002750721" evidence="2">
    <location>
        <begin position="23"/>
        <end position="1068"/>
    </location>
</feature>
<feature type="signal peptide" evidence="2">
    <location>
        <begin position="1"/>
        <end position="22"/>
    </location>
</feature>
<keyword evidence="2" id="KW-0732">Signal</keyword>
<keyword evidence="4" id="KW-1185">Reference proteome</keyword>
<evidence type="ECO:0000313" key="3">
    <source>
        <dbReference type="EMBL" id="EDS02715.1"/>
    </source>
</evidence>
<dbReference type="GeneID" id="73802714"/>
<comment type="caution">
    <text evidence="3">The sequence shown here is derived from an EMBL/GenBank/DDBJ whole genome shotgun (WGS) entry which is preliminary data.</text>
</comment>
<reference evidence="3" key="1">
    <citation type="submission" date="2007-10" db="EMBL/GenBank/DDBJ databases">
        <authorList>
            <person name="Fulton L."/>
            <person name="Clifton S."/>
            <person name="Fulton B."/>
            <person name="Xu J."/>
            <person name="Minx P."/>
            <person name="Pepin K.H."/>
            <person name="Johnson M."/>
            <person name="Thiruvilangam P."/>
            <person name="Bhonagiri V."/>
            <person name="Nash W.E."/>
            <person name="Mardis E.R."/>
            <person name="Wilson R.K."/>
        </authorList>
    </citation>
    <scope>NUCLEOTIDE SEQUENCE [LARGE SCALE GENOMIC DNA]</scope>
    <source>
        <strain evidence="3">DSM 17216</strain>
    </source>
</reference>
<keyword evidence="1" id="KW-0175">Coiled coil</keyword>
<dbReference type="RefSeq" id="WP_004328294.1">
    <property type="nucleotide sequence ID" value="NZ_DS499577.1"/>
</dbReference>
<accession>B0MYM9</accession>
<evidence type="ECO:0000313" key="4">
    <source>
        <dbReference type="Proteomes" id="UP000005819"/>
    </source>
</evidence>
<feature type="coiled-coil region" evidence="1">
    <location>
        <begin position="24"/>
        <end position="61"/>
    </location>
</feature>